<accession>A0ABQ4M828</accession>
<protein>
    <submittedName>
        <fullName evidence="2">Amidophosphoribosyltransferase</fullName>
    </submittedName>
</protein>
<organism evidence="2 3">
    <name type="scientific">Paenibacillus vini</name>
    <dbReference type="NCBI Taxonomy" id="1476024"/>
    <lineage>
        <taxon>Bacteria</taxon>
        <taxon>Bacillati</taxon>
        <taxon>Bacillota</taxon>
        <taxon>Bacilli</taxon>
        <taxon>Bacillales</taxon>
        <taxon>Paenibacillaceae</taxon>
        <taxon>Paenibacillus</taxon>
    </lineage>
</organism>
<dbReference type="InterPro" id="IPR000836">
    <property type="entry name" value="PRTase_dom"/>
</dbReference>
<dbReference type="Gene3D" id="3.40.50.2020">
    <property type="match status" value="1"/>
</dbReference>
<dbReference type="InterPro" id="IPR051910">
    <property type="entry name" value="ComF/GntX_DNA_util-trans"/>
</dbReference>
<dbReference type="InterPro" id="IPR029057">
    <property type="entry name" value="PRTase-like"/>
</dbReference>
<gene>
    <name evidence="2" type="primary">comFC</name>
    <name evidence="2" type="ORF">J42TS3_06300</name>
</gene>
<evidence type="ECO:0000313" key="2">
    <source>
        <dbReference type="EMBL" id="GIP51595.1"/>
    </source>
</evidence>
<reference evidence="2 3" key="1">
    <citation type="submission" date="2021-03" db="EMBL/GenBank/DDBJ databases">
        <title>Antimicrobial resistance genes in bacteria isolated from Japanese honey, and their potential for conferring macrolide and lincosamide resistance in the American foulbrood pathogen Paenibacillus larvae.</title>
        <authorList>
            <person name="Okamoto M."/>
            <person name="Kumagai M."/>
            <person name="Kanamori H."/>
            <person name="Takamatsu D."/>
        </authorList>
    </citation>
    <scope>NUCLEOTIDE SEQUENCE [LARGE SCALE GENOMIC DNA]</scope>
    <source>
        <strain evidence="2 3">J42TS3</strain>
    </source>
</reference>
<dbReference type="EMBL" id="BOSL01000001">
    <property type="protein sequence ID" value="GIP51595.1"/>
    <property type="molecule type" value="Genomic_DNA"/>
</dbReference>
<proteinExistence type="inferred from homology"/>
<comment type="caution">
    <text evidence="2">The sequence shown here is derived from an EMBL/GenBank/DDBJ whole genome shotgun (WGS) entry which is preliminary data.</text>
</comment>
<sequence>MMNIPCNCAKTKRAPRERKRVWNQAKGRDLSGYGGEPGYPGEIVNETTTANYAMIDWSNAKEAVLSPLHNLLAPPGLPCLTCGKTISDKVTGYPEICSSCYASIPWITSVRCDICGRPVGCPDCSRAGKEDRRFVLNRSVVSYNGMMREWLAQYKFRGNEALGSVLARMTGAAAKRLAKELGERTGTGRFYFDAVTYVPVSTDRMMERGFNQARNLALEAANVLGAPLMELLIRSKHTEKQSFKSRWQRLRDLNGVFLPATDVEGLLYAVLSRRTSRGRGKFPLSIFASDKNEFGNAYSYAPIKLLLIDDVYTTGSTVDTCAAILHETCALLGRPAEIYSLTWARS</sequence>
<evidence type="ECO:0000256" key="1">
    <source>
        <dbReference type="ARBA" id="ARBA00008007"/>
    </source>
</evidence>
<dbReference type="Proteomes" id="UP000679992">
    <property type="component" value="Unassembled WGS sequence"/>
</dbReference>
<dbReference type="PANTHER" id="PTHR47505">
    <property type="entry name" value="DNA UTILIZATION PROTEIN YHGH"/>
    <property type="match status" value="1"/>
</dbReference>
<comment type="similarity">
    <text evidence="1">Belongs to the ComF/GntX family.</text>
</comment>
<dbReference type="SUPFAM" id="SSF53271">
    <property type="entry name" value="PRTase-like"/>
    <property type="match status" value="1"/>
</dbReference>
<dbReference type="PANTHER" id="PTHR47505:SF1">
    <property type="entry name" value="DNA UTILIZATION PROTEIN YHGH"/>
    <property type="match status" value="1"/>
</dbReference>
<evidence type="ECO:0000313" key="3">
    <source>
        <dbReference type="Proteomes" id="UP000679992"/>
    </source>
</evidence>
<dbReference type="CDD" id="cd06223">
    <property type="entry name" value="PRTases_typeI"/>
    <property type="match status" value="1"/>
</dbReference>
<keyword evidence="3" id="KW-1185">Reference proteome</keyword>
<name>A0ABQ4M828_9BACL</name>
<dbReference type="RefSeq" id="WP_213653721.1">
    <property type="nucleotide sequence ID" value="NZ_BOSL01000001.1"/>
</dbReference>